<accession>A0A1B8GSC9</accession>
<dbReference type="InterPro" id="IPR051035">
    <property type="entry name" value="Mito_inheritance_9"/>
</dbReference>
<dbReference type="STRING" id="342668.A0A1B8GSC9"/>
<dbReference type="GeneID" id="28836742"/>
<keyword evidence="3" id="KW-1185">Reference proteome</keyword>
<protein>
    <recommendedName>
        <fullName evidence="4">Aminoglycoside phosphotransferase domain-containing protein</fullName>
    </recommendedName>
</protein>
<evidence type="ECO:0000256" key="1">
    <source>
        <dbReference type="SAM" id="MobiDB-lite"/>
    </source>
</evidence>
<dbReference type="PANTHER" id="PTHR36091:SF2">
    <property type="entry name" value="AMINOGLYCOSIDE PHOSPHOTRANSFERASE DOMAIN-CONTAINING PROTEIN"/>
    <property type="match status" value="1"/>
</dbReference>
<proteinExistence type="predicted"/>
<reference evidence="2 3" key="1">
    <citation type="submission" date="2016-03" db="EMBL/GenBank/DDBJ databases">
        <title>Comparative genomics of Pseudogymnoascus destructans, the fungus causing white-nose syndrome of bats.</title>
        <authorList>
            <person name="Palmer J.M."/>
            <person name="Drees K.P."/>
            <person name="Foster J.T."/>
            <person name="Lindner D.L."/>
        </authorList>
    </citation>
    <scope>NUCLEOTIDE SEQUENCE [LARGE SCALE GENOMIC DNA]</scope>
    <source>
        <strain evidence="2 3">UAMH 10579</strain>
    </source>
</reference>
<sequence length="303" mass="35309">MELLTAIGERETKWLQKFGEKRYPREPLYKEFYGHQLVDPQVQIKYLADYLKVAPHLVPDGEELNAPTIRHPDLSPSNIFISETGNITGIIDWQHTAVLPIFVQAKIPKHFQNYGDDDSENFRRPKLAEGVDAMSESDREVEMKLYRRRQVHYFYLGYTSSRNKPHFHAMGKHNLVLRNQLYDIAARPWEGDNTSLQAQLIRTLEHWPEIRAGGEAPPIQYSEAESRECLERDAKQKNADEQMQQVREAIGVDIEGWVPNDEFESAKARAEAIKSEMAQAADSEKERREFEELWPFQDHEEMD</sequence>
<name>A0A1B8GSC9_9PEZI</name>
<feature type="region of interest" description="Disordered" evidence="1">
    <location>
        <begin position="278"/>
        <end position="303"/>
    </location>
</feature>
<feature type="compositionally biased region" description="Basic and acidic residues" evidence="1">
    <location>
        <begin position="282"/>
        <end position="291"/>
    </location>
</feature>
<dbReference type="GO" id="GO:0005739">
    <property type="term" value="C:mitochondrion"/>
    <property type="evidence" value="ECO:0007669"/>
    <property type="project" value="TreeGrafter"/>
</dbReference>
<dbReference type="InterPro" id="IPR011009">
    <property type="entry name" value="Kinase-like_dom_sf"/>
</dbReference>
<dbReference type="Proteomes" id="UP000091956">
    <property type="component" value="Unassembled WGS sequence"/>
</dbReference>
<dbReference type="AlphaFoldDB" id="A0A1B8GSC9"/>
<evidence type="ECO:0000313" key="3">
    <source>
        <dbReference type="Proteomes" id="UP000091956"/>
    </source>
</evidence>
<organism evidence="2 3">
    <name type="scientific">Pseudogymnoascus verrucosus</name>
    <dbReference type="NCBI Taxonomy" id="342668"/>
    <lineage>
        <taxon>Eukaryota</taxon>
        <taxon>Fungi</taxon>
        <taxon>Dikarya</taxon>
        <taxon>Ascomycota</taxon>
        <taxon>Pezizomycotina</taxon>
        <taxon>Leotiomycetes</taxon>
        <taxon>Thelebolales</taxon>
        <taxon>Thelebolaceae</taxon>
        <taxon>Pseudogymnoascus</taxon>
    </lineage>
</organism>
<dbReference type="Gene3D" id="3.90.1200.10">
    <property type="match status" value="1"/>
</dbReference>
<evidence type="ECO:0000313" key="2">
    <source>
        <dbReference type="EMBL" id="OBT98710.1"/>
    </source>
</evidence>
<evidence type="ECO:0008006" key="4">
    <source>
        <dbReference type="Google" id="ProtNLM"/>
    </source>
</evidence>
<reference evidence="3" key="2">
    <citation type="journal article" date="2018" name="Nat. Commun.">
        <title>Extreme sensitivity to ultraviolet light in the fungal pathogen causing white-nose syndrome of bats.</title>
        <authorList>
            <person name="Palmer J.M."/>
            <person name="Drees K.P."/>
            <person name="Foster J.T."/>
            <person name="Lindner D.L."/>
        </authorList>
    </citation>
    <scope>NUCLEOTIDE SEQUENCE [LARGE SCALE GENOMIC DNA]</scope>
    <source>
        <strain evidence="3">UAMH 10579</strain>
    </source>
</reference>
<dbReference type="OrthoDB" id="3435755at2759"/>
<dbReference type="PANTHER" id="PTHR36091">
    <property type="entry name" value="ALTERED INHERITANCE OF MITOCHONDRIA PROTEIN 9, MITOCHONDRIAL"/>
    <property type="match status" value="1"/>
</dbReference>
<dbReference type="EMBL" id="KV460215">
    <property type="protein sequence ID" value="OBT98710.1"/>
    <property type="molecule type" value="Genomic_DNA"/>
</dbReference>
<gene>
    <name evidence="2" type="ORF">VE01_03356</name>
</gene>
<dbReference type="SUPFAM" id="SSF56112">
    <property type="entry name" value="Protein kinase-like (PK-like)"/>
    <property type="match status" value="1"/>
</dbReference>
<dbReference type="RefSeq" id="XP_018132443.1">
    <property type="nucleotide sequence ID" value="XM_018272851.2"/>
</dbReference>